<evidence type="ECO:0000259" key="4">
    <source>
        <dbReference type="PROSITE" id="PS50042"/>
    </source>
</evidence>
<name>M7DGF8_9GAMM</name>
<dbReference type="SUPFAM" id="SSF51206">
    <property type="entry name" value="cAMP-binding domain-like"/>
    <property type="match status" value="1"/>
</dbReference>
<accession>M7DGF8</accession>
<dbReference type="PROSITE" id="PS51063">
    <property type="entry name" value="HTH_CRP_2"/>
    <property type="match status" value="1"/>
</dbReference>
<evidence type="ECO:0000256" key="2">
    <source>
        <dbReference type="ARBA" id="ARBA00023125"/>
    </source>
</evidence>
<gene>
    <name evidence="6" type="ORF">MSNKSG1_05466</name>
</gene>
<keyword evidence="2" id="KW-0238">DNA-binding</keyword>
<dbReference type="EMBL" id="APAT01000013">
    <property type="protein sequence ID" value="EMP56757.1"/>
    <property type="molecule type" value="Genomic_DNA"/>
</dbReference>
<organism evidence="6 7">
    <name type="scientific">Marinobacter santoriniensis NKSG1</name>
    <dbReference type="NCBI Taxonomy" id="1288826"/>
    <lineage>
        <taxon>Bacteria</taxon>
        <taxon>Pseudomonadati</taxon>
        <taxon>Pseudomonadota</taxon>
        <taxon>Gammaproteobacteria</taxon>
        <taxon>Pseudomonadales</taxon>
        <taxon>Marinobacteraceae</taxon>
        <taxon>Marinobacter</taxon>
    </lineage>
</organism>
<evidence type="ECO:0000256" key="1">
    <source>
        <dbReference type="ARBA" id="ARBA00023015"/>
    </source>
</evidence>
<dbReference type="InterPro" id="IPR014710">
    <property type="entry name" value="RmlC-like_jellyroll"/>
</dbReference>
<dbReference type="PANTHER" id="PTHR24567">
    <property type="entry name" value="CRP FAMILY TRANSCRIPTIONAL REGULATORY PROTEIN"/>
    <property type="match status" value="1"/>
</dbReference>
<dbReference type="Gene3D" id="1.10.10.10">
    <property type="entry name" value="Winged helix-like DNA-binding domain superfamily/Winged helix DNA-binding domain"/>
    <property type="match status" value="1"/>
</dbReference>
<dbReference type="Proteomes" id="UP000011960">
    <property type="component" value="Unassembled WGS sequence"/>
</dbReference>
<dbReference type="GO" id="GO:0003677">
    <property type="term" value="F:DNA binding"/>
    <property type="evidence" value="ECO:0007669"/>
    <property type="project" value="UniProtKB-KW"/>
</dbReference>
<proteinExistence type="predicted"/>
<dbReference type="STRING" id="1288826.MSNKSG1_05466"/>
<evidence type="ECO:0000313" key="6">
    <source>
        <dbReference type="EMBL" id="EMP56757.1"/>
    </source>
</evidence>
<evidence type="ECO:0000259" key="5">
    <source>
        <dbReference type="PROSITE" id="PS51063"/>
    </source>
</evidence>
<sequence>MKQIASADVGNLNELPCHNCFHQKTCIVPSALRSTETMPRLPPLAIHQSVYVKKQRIIGQSSDMTAFYIIKSGSAKTVQVDPNGEERITAFHLAGETAGWEGIEHHQMPSSIVALEKTTVCRISISAMEQIAQSNSDICQRVVQQISEQLNSQNTLSRWLAQYTAEQRILALIENLSERFTRSHLQGDSFRLPMNRADIANHLGLAVETVSRILSRLQQQGDITIRGKDIRIFNLHTAPTADQDFGLCRAEREHLDQGFGQ</sequence>
<evidence type="ECO:0000313" key="7">
    <source>
        <dbReference type="Proteomes" id="UP000011960"/>
    </source>
</evidence>
<dbReference type="SMART" id="SM00419">
    <property type="entry name" value="HTH_CRP"/>
    <property type="match status" value="1"/>
</dbReference>
<dbReference type="PANTHER" id="PTHR24567:SF75">
    <property type="entry name" value="FUMARATE AND NITRATE REDUCTION REGULATORY PROTEIN"/>
    <property type="match status" value="1"/>
</dbReference>
<dbReference type="AlphaFoldDB" id="M7DGF8"/>
<protein>
    <submittedName>
        <fullName evidence="6">cAMP-binding protein</fullName>
    </submittedName>
</protein>
<evidence type="ECO:0000256" key="3">
    <source>
        <dbReference type="ARBA" id="ARBA00023163"/>
    </source>
</evidence>
<dbReference type="InterPro" id="IPR050397">
    <property type="entry name" value="Env_Response_Regulators"/>
</dbReference>
<dbReference type="FunFam" id="1.10.10.10:FF:000028">
    <property type="entry name" value="Fumarate/nitrate reduction transcriptional regulator Fnr"/>
    <property type="match status" value="1"/>
</dbReference>
<keyword evidence="7" id="KW-1185">Reference proteome</keyword>
<dbReference type="PRINTS" id="PR00034">
    <property type="entry name" value="HTHCRP"/>
</dbReference>
<dbReference type="OrthoDB" id="7643467at2"/>
<dbReference type="GO" id="GO:0003700">
    <property type="term" value="F:DNA-binding transcription factor activity"/>
    <property type="evidence" value="ECO:0007669"/>
    <property type="project" value="TreeGrafter"/>
</dbReference>
<dbReference type="InterPro" id="IPR000595">
    <property type="entry name" value="cNMP-bd_dom"/>
</dbReference>
<dbReference type="Gene3D" id="2.60.120.10">
    <property type="entry name" value="Jelly Rolls"/>
    <property type="match status" value="1"/>
</dbReference>
<dbReference type="GO" id="GO:0005829">
    <property type="term" value="C:cytosol"/>
    <property type="evidence" value="ECO:0007669"/>
    <property type="project" value="TreeGrafter"/>
</dbReference>
<dbReference type="InterPro" id="IPR036388">
    <property type="entry name" value="WH-like_DNA-bd_sf"/>
</dbReference>
<dbReference type="InterPro" id="IPR012318">
    <property type="entry name" value="HTH_CRP"/>
</dbReference>
<feature type="domain" description="HTH crp-type" evidence="5">
    <location>
        <begin position="163"/>
        <end position="236"/>
    </location>
</feature>
<dbReference type="InterPro" id="IPR018490">
    <property type="entry name" value="cNMP-bd_dom_sf"/>
</dbReference>
<reference evidence="6 7" key="1">
    <citation type="journal article" date="2013" name="Genome Announc.">
        <title>Genome Sequence of Hydrothermal Arsenic-Respiring Bacterium Marinobacter santoriniensis NKSG1T.</title>
        <authorList>
            <person name="Handley K.M."/>
            <person name="Upton M."/>
            <person name="Beatson S.A."/>
            <person name="Hery M."/>
            <person name="Lloyd J.R."/>
        </authorList>
    </citation>
    <scope>NUCLEOTIDE SEQUENCE [LARGE SCALE GENOMIC DNA]</scope>
    <source>
        <strain evidence="6 7">NKSG1</strain>
    </source>
</reference>
<dbReference type="RefSeq" id="WP_008938247.1">
    <property type="nucleotide sequence ID" value="NZ_APAT01000013.1"/>
</dbReference>
<dbReference type="InterPro" id="IPR036390">
    <property type="entry name" value="WH_DNA-bd_sf"/>
</dbReference>
<dbReference type="SMART" id="SM00100">
    <property type="entry name" value="cNMP"/>
    <property type="match status" value="1"/>
</dbReference>
<keyword evidence="3" id="KW-0804">Transcription</keyword>
<dbReference type="CDD" id="cd00038">
    <property type="entry name" value="CAP_ED"/>
    <property type="match status" value="1"/>
</dbReference>
<dbReference type="Pfam" id="PF00027">
    <property type="entry name" value="cNMP_binding"/>
    <property type="match status" value="1"/>
</dbReference>
<dbReference type="CDD" id="cd00092">
    <property type="entry name" value="HTH_CRP"/>
    <property type="match status" value="1"/>
</dbReference>
<dbReference type="eggNOG" id="COG0664">
    <property type="taxonomic scope" value="Bacteria"/>
</dbReference>
<dbReference type="Pfam" id="PF13545">
    <property type="entry name" value="HTH_Crp_2"/>
    <property type="match status" value="1"/>
</dbReference>
<keyword evidence="1" id="KW-0805">Transcription regulation</keyword>
<dbReference type="PATRIC" id="fig|1288826.3.peg.1066"/>
<dbReference type="PROSITE" id="PS50042">
    <property type="entry name" value="CNMP_BINDING_3"/>
    <property type="match status" value="1"/>
</dbReference>
<comment type="caution">
    <text evidence="6">The sequence shown here is derived from an EMBL/GenBank/DDBJ whole genome shotgun (WGS) entry which is preliminary data.</text>
</comment>
<feature type="domain" description="Cyclic nucleotide-binding" evidence="4">
    <location>
        <begin position="45"/>
        <end position="149"/>
    </location>
</feature>
<dbReference type="SUPFAM" id="SSF46785">
    <property type="entry name" value="Winged helix' DNA-binding domain"/>
    <property type="match status" value="1"/>
</dbReference>